<evidence type="ECO:0000313" key="3">
    <source>
        <dbReference type="EMBL" id="PIO72304.1"/>
    </source>
</evidence>
<dbReference type="Proteomes" id="UP000230423">
    <property type="component" value="Unassembled WGS sequence"/>
</dbReference>
<evidence type="ECO:0000313" key="4">
    <source>
        <dbReference type="Proteomes" id="UP000230423"/>
    </source>
</evidence>
<feature type="domain" description="Mos1 transposase HTH" evidence="2">
    <location>
        <begin position="68"/>
        <end position="105"/>
    </location>
</feature>
<protein>
    <recommendedName>
        <fullName evidence="2">Mos1 transposase HTH domain-containing protein</fullName>
    </recommendedName>
</protein>
<feature type="region of interest" description="Disordered" evidence="1">
    <location>
        <begin position="1"/>
        <end position="60"/>
    </location>
</feature>
<feature type="non-terminal residue" evidence="3">
    <location>
        <position position="105"/>
    </location>
</feature>
<accession>A0A2G9UPV3</accession>
<dbReference type="Gene3D" id="1.10.10.1450">
    <property type="match status" value="1"/>
</dbReference>
<dbReference type="InterPro" id="IPR041426">
    <property type="entry name" value="Mos1_HTH"/>
</dbReference>
<proteinExistence type="predicted"/>
<organism evidence="3 4">
    <name type="scientific">Teladorsagia circumcincta</name>
    <name type="common">Brown stomach worm</name>
    <name type="synonym">Ostertagia circumcincta</name>
    <dbReference type="NCBI Taxonomy" id="45464"/>
    <lineage>
        <taxon>Eukaryota</taxon>
        <taxon>Metazoa</taxon>
        <taxon>Ecdysozoa</taxon>
        <taxon>Nematoda</taxon>
        <taxon>Chromadorea</taxon>
        <taxon>Rhabditida</taxon>
        <taxon>Rhabditina</taxon>
        <taxon>Rhabditomorpha</taxon>
        <taxon>Strongyloidea</taxon>
        <taxon>Trichostrongylidae</taxon>
        <taxon>Teladorsagia</taxon>
    </lineage>
</organism>
<dbReference type="EMBL" id="KZ345712">
    <property type="protein sequence ID" value="PIO72304.1"/>
    <property type="molecule type" value="Genomic_DNA"/>
</dbReference>
<evidence type="ECO:0000259" key="2">
    <source>
        <dbReference type="Pfam" id="PF17906"/>
    </source>
</evidence>
<feature type="compositionally biased region" description="Basic residues" evidence="1">
    <location>
        <begin position="47"/>
        <end position="58"/>
    </location>
</feature>
<evidence type="ECO:0000256" key="1">
    <source>
        <dbReference type="SAM" id="MobiDB-lite"/>
    </source>
</evidence>
<gene>
    <name evidence="3" type="ORF">TELCIR_05772</name>
</gene>
<keyword evidence="4" id="KW-1185">Reference proteome</keyword>
<name>A0A2G9UPV3_TELCI</name>
<dbReference type="Pfam" id="PF17906">
    <property type="entry name" value="HTH_48"/>
    <property type="match status" value="1"/>
</dbReference>
<dbReference type="OrthoDB" id="10032414at2759"/>
<feature type="compositionally biased region" description="Low complexity" evidence="1">
    <location>
        <begin position="16"/>
        <end position="45"/>
    </location>
</feature>
<sequence>MNATETTGEPMVLHNTTAFTSTESTTTTKIKETTTTTEDFGEGTIKPTRKPIKVKPPPKARVNMEDNRVHFRHLMLFFYRKGKNAIQTAREICEVYGDDAVGERT</sequence>
<dbReference type="AlphaFoldDB" id="A0A2G9UPV3"/>
<reference evidence="3 4" key="1">
    <citation type="submission" date="2015-09" db="EMBL/GenBank/DDBJ databases">
        <title>Draft genome of the parasitic nematode Teladorsagia circumcincta isolate WARC Sus (inbred).</title>
        <authorList>
            <person name="Mitreva M."/>
        </authorList>
    </citation>
    <scope>NUCLEOTIDE SEQUENCE [LARGE SCALE GENOMIC DNA]</scope>
    <source>
        <strain evidence="3 4">S</strain>
    </source>
</reference>